<evidence type="ECO:0008006" key="4">
    <source>
        <dbReference type="Google" id="ProtNLM"/>
    </source>
</evidence>
<evidence type="ECO:0000313" key="2">
    <source>
        <dbReference type="EMBL" id="TKV93108.1"/>
    </source>
</evidence>
<dbReference type="Proteomes" id="UP000298652">
    <property type="component" value="Chromosome 9"/>
</dbReference>
<feature type="chain" id="PRO_5020846775" description="MATH domain-containing protein" evidence="1">
    <location>
        <begin position="24"/>
        <end position="68"/>
    </location>
</feature>
<reference evidence="2" key="1">
    <citation type="submission" date="2019-03" db="EMBL/GenBank/DDBJ databases">
        <title>WGS assembly of Setaria viridis.</title>
        <authorList>
            <person name="Huang P."/>
            <person name="Jenkins J."/>
            <person name="Grimwood J."/>
            <person name="Barry K."/>
            <person name="Healey A."/>
            <person name="Mamidi S."/>
            <person name="Sreedasyam A."/>
            <person name="Shu S."/>
            <person name="Feldman M."/>
            <person name="Wu J."/>
            <person name="Yu Y."/>
            <person name="Chen C."/>
            <person name="Johnson J."/>
            <person name="Rokhsar D."/>
            <person name="Baxter I."/>
            <person name="Schmutz J."/>
            <person name="Brutnell T."/>
            <person name="Kellogg E."/>
        </authorList>
    </citation>
    <scope>NUCLEOTIDE SEQUENCE [LARGE SCALE GENOMIC DNA]</scope>
</reference>
<keyword evidence="3" id="KW-1185">Reference proteome</keyword>
<accession>A0A4U6SYC4</accession>
<dbReference type="Gramene" id="TKV93108">
    <property type="protein sequence ID" value="TKV93108"/>
    <property type="gene ID" value="SEVIR_9G204250v2"/>
</dbReference>
<proteinExistence type="predicted"/>
<evidence type="ECO:0000313" key="3">
    <source>
        <dbReference type="Proteomes" id="UP000298652"/>
    </source>
</evidence>
<organism evidence="2 3">
    <name type="scientific">Setaria viridis</name>
    <name type="common">Green bristlegrass</name>
    <name type="synonym">Setaria italica subsp. viridis</name>
    <dbReference type="NCBI Taxonomy" id="4556"/>
    <lineage>
        <taxon>Eukaryota</taxon>
        <taxon>Viridiplantae</taxon>
        <taxon>Streptophyta</taxon>
        <taxon>Embryophyta</taxon>
        <taxon>Tracheophyta</taxon>
        <taxon>Spermatophyta</taxon>
        <taxon>Magnoliopsida</taxon>
        <taxon>Liliopsida</taxon>
        <taxon>Poales</taxon>
        <taxon>Poaceae</taxon>
        <taxon>PACMAD clade</taxon>
        <taxon>Panicoideae</taxon>
        <taxon>Panicodae</taxon>
        <taxon>Paniceae</taxon>
        <taxon>Cenchrinae</taxon>
        <taxon>Setaria</taxon>
    </lineage>
</organism>
<sequence length="68" mass="8040">MIKRHGLMIYILVSLLKACKSMGYSMIDQEKTFEEDFKWDFIVDVKSKAKLNVARIGEKIKRDTRTRD</sequence>
<name>A0A4U6SYC4_SETVI</name>
<protein>
    <recommendedName>
        <fullName evidence="4">MATH domain-containing protein</fullName>
    </recommendedName>
</protein>
<keyword evidence="1" id="KW-0732">Signal</keyword>
<evidence type="ECO:0000256" key="1">
    <source>
        <dbReference type="SAM" id="SignalP"/>
    </source>
</evidence>
<feature type="signal peptide" evidence="1">
    <location>
        <begin position="1"/>
        <end position="23"/>
    </location>
</feature>
<dbReference type="AlphaFoldDB" id="A0A4U6SYC4"/>
<dbReference type="EMBL" id="CM016560">
    <property type="protein sequence ID" value="TKV93108.1"/>
    <property type="molecule type" value="Genomic_DNA"/>
</dbReference>
<gene>
    <name evidence="2" type="ORF">SEVIR_9G204250v2</name>
</gene>